<feature type="chain" id="PRO_5046164226" description="Alpha/beta hydrolase" evidence="1">
    <location>
        <begin position="26"/>
        <end position="215"/>
    </location>
</feature>
<evidence type="ECO:0000256" key="1">
    <source>
        <dbReference type="SAM" id="SignalP"/>
    </source>
</evidence>
<comment type="caution">
    <text evidence="2">The sequence shown here is derived from an EMBL/GenBank/DDBJ whole genome shotgun (WGS) entry which is preliminary data.</text>
</comment>
<dbReference type="Proteomes" id="UP001596083">
    <property type="component" value="Unassembled WGS sequence"/>
</dbReference>
<organism evidence="2 3">
    <name type="scientific">Streptomyces gamaensis</name>
    <dbReference type="NCBI Taxonomy" id="1763542"/>
    <lineage>
        <taxon>Bacteria</taxon>
        <taxon>Bacillati</taxon>
        <taxon>Actinomycetota</taxon>
        <taxon>Actinomycetes</taxon>
        <taxon>Kitasatosporales</taxon>
        <taxon>Streptomycetaceae</taxon>
        <taxon>Streptomyces</taxon>
    </lineage>
</organism>
<accession>A0ABW0Z4B1</accession>
<proteinExistence type="predicted"/>
<evidence type="ECO:0008006" key="4">
    <source>
        <dbReference type="Google" id="ProtNLM"/>
    </source>
</evidence>
<gene>
    <name evidence="2" type="ORF">ACFP1Z_19365</name>
</gene>
<name>A0ABW0Z4B1_9ACTN</name>
<evidence type="ECO:0000313" key="2">
    <source>
        <dbReference type="EMBL" id="MFC5722329.1"/>
    </source>
</evidence>
<protein>
    <recommendedName>
        <fullName evidence="4">Alpha/beta hydrolase</fullName>
    </recommendedName>
</protein>
<dbReference type="RefSeq" id="WP_390317715.1">
    <property type="nucleotide sequence ID" value="NZ_JBHSPB010000011.1"/>
</dbReference>
<feature type="signal peptide" evidence="1">
    <location>
        <begin position="1"/>
        <end position="25"/>
    </location>
</feature>
<dbReference type="Gene3D" id="3.40.50.1820">
    <property type="entry name" value="alpha/beta hydrolase"/>
    <property type="match status" value="1"/>
</dbReference>
<reference evidence="3" key="1">
    <citation type="journal article" date="2019" name="Int. J. Syst. Evol. Microbiol.">
        <title>The Global Catalogue of Microorganisms (GCM) 10K type strain sequencing project: providing services to taxonomists for standard genome sequencing and annotation.</title>
        <authorList>
            <consortium name="The Broad Institute Genomics Platform"/>
            <consortium name="The Broad Institute Genome Sequencing Center for Infectious Disease"/>
            <person name="Wu L."/>
            <person name="Ma J."/>
        </authorList>
    </citation>
    <scope>NUCLEOTIDE SEQUENCE [LARGE SCALE GENOMIC DNA]</scope>
    <source>
        <strain evidence="3">CGMCC 4.7304</strain>
    </source>
</reference>
<sequence>MRSRLARRVAVVCTALALTAGPAVGARAATTTEHRTGTLADGATWVADVPPHWNGTLLLFAHGFGPARAQDAPDAATASALLAEGYALAGSSYDPDGPQWALAGAERDQFATLDAFTTAVGRPQRTISVGQSMGGLVNARMARDAHGRLDGALGLCGLVAGGLDLNNYQLAGETALAALLAPDEGIALTGYPSAEAAGAAAGLPDRGGRQRPEHP</sequence>
<dbReference type="InterPro" id="IPR029058">
    <property type="entry name" value="AB_hydrolase_fold"/>
</dbReference>
<evidence type="ECO:0000313" key="3">
    <source>
        <dbReference type="Proteomes" id="UP001596083"/>
    </source>
</evidence>
<keyword evidence="3" id="KW-1185">Reference proteome</keyword>
<keyword evidence="1" id="KW-0732">Signal</keyword>
<dbReference type="SUPFAM" id="SSF53474">
    <property type="entry name" value="alpha/beta-Hydrolases"/>
    <property type="match status" value="1"/>
</dbReference>
<dbReference type="EMBL" id="JBHSPB010000011">
    <property type="protein sequence ID" value="MFC5722329.1"/>
    <property type="molecule type" value="Genomic_DNA"/>
</dbReference>